<evidence type="ECO:0000313" key="15">
    <source>
        <dbReference type="Proteomes" id="UP000663870"/>
    </source>
</evidence>
<dbReference type="InterPro" id="IPR001192">
    <property type="entry name" value="PI-PLC_fam"/>
</dbReference>
<dbReference type="EMBL" id="CAJNOH010001193">
    <property type="protein sequence ID" value="CAF1188084.1"/>
    <property type="molecule type" value="Genomic_DNA"/>
</dbReference>
<evidence type="ECO:0000256" key="3">
    <source>
        <dbReference type="ARBA" id="ARBA00022963"/>
    </source>
</evidence>
<dbReference type="GO" id="GO:0004435">
    <property type="term" value="F:phosphatidylinositol-4,5-bisphosphate phospholipase C activity"/>
    <property type="evidence" value="ECO:0007669"/>
    <property type="project" value="UniProtKB-EC"/>
</dbReference>
<name>A0A814VIR5_9BILA</name>
<dbReference type="PRINTS" id="PR00390">
    <property type="entry name" value="PHPHLIPASEC"/>
</dbReference>
<evidence type="ECO:0000313" key="13">
    <source>
        <dbReference type="EMBL" id="CAF1452660.1"/>
    </source>
</evidence>
<dbReference type="InterPro" id="IPR001849">
    <property type="entry name" value="PH_domain"/>
</dbReference>
<dbReference type="EMBL" id="CAJNOL010002033">
    <property type="protein sequence ID" value="CAF1452660.1"/>
    <property type="molecule type" value="Genomic_DNA"/>
</dbReference>
<dbReference type="Pfam" id="PF00387">
    <property type="entry name" value="PI-PLC-Y"/>
    <property type="match status" value="1"/>
</dbReference>
<dbReference type="InterPro" id="IPR002048">
    <property type="entry name" value="EF_hand_dom"/>
</dbReference>
<dbReference type="GO" id="GO:0035556">
    <property type="term" value="P:intracellular signal transduction"/>
    <property type="evidence" value="ECO:0007669"/>
    <property type="project" value="InterPro"/>
</dbReference>
<dbReference type="SUPFAM" id="SSF49562">
    <property type="entry name" value="C2 domain (Calcium/lipid-binding domain, CaLB)"/>
    <property type="match status" value="1"/>
</dbReference>
<proteinExistence type="predicted"/>
<dbReference type="CDD" id="cd00275">
    <property type="entry name" value="C2_PLC_like"/>
    <property type="match status" value="1"/>
</dbReference>
<feature type="domain" description="EF-hand" evidence="11">
    <location>
        <begin position="139"/>
        <end position="174"/>
    </location>
</feature>
<reference evidence="12" key="1">
    <citation type="submission" date="2021-02" db="EMBL/GenBank/DDBJ databases">
        <authorList>
            <person name="Nowell W R."/>
        </authorList>
    </citation>
    <scope>NUCLEOTIDE SEQUENCE</scope>
</reference>
<dbReference type="GO" id="GO:0016042">
    <property type="term" value="P:lipid catabolic process"/>
    <property type="evidence" value="ECO:0007669"/>
    <property type="project" value="UniProtKB-KW"/>
</dbReference>
<dbReference type="Gene3D" id="3.20.20.190">
    <property type="entry name" value="Phosphatidylinositol (PI) phosphodiesterase"/>
    <property type="match status" value="1"/>
</dbReference>
<dbReference type="InterPro" id="IPR017946">
    <property type="entry name" value="PLC-like_Pdiesterase_TIM-brl"/>
</dbReference>
<evidence type="ECO:0000256" key="2">
    <source>
        <dbReference type="ARBA" id="ARBA00012368"/>
    </source>
</evidence>
<dbReference type="InterPro" id="IPR000909">
    <property type="entry name" value="PLipase_C_PInositol-sp_X_dom"/>
</dbReference>
<dbReference type="GO" id="GO:0005509">
    <property type="term" value="F:calcium ion binding"/>
    <property type="evidence" value="ECO:0007669"/>
    <property type="project" value="InterPro"/>
</dbReference>
<dbReference type="PROSITE" id="PS50008">
    <property type="entry name" value="PIPLC_Y_DOMAIN"/>
    <property type="match status" value="1"/>
</dbReference>
<feature type="domain" description="C2" evidence="9">
    <location>
        <begin position="602"/>
        <end position="729"/>
    </location>
</feature>
<comment type="caution">
    <text evidence="12">The sequence shown here is derived from an EMBL/GenBank/DDBJ whole genome shotgun (WGS) entry which is preliminary data.</text>
</comment>
<dbReference type="InterPro" id="IPR001711">
    <property type="entry name" value="PLipase_C_Pinositol-sp_Y"/>
</dbReference>
<dbReference type="SUPFAM" id="SSF51695">
    <property type="entry name" value="PLC-like phosphodiesterases"/>
    <property type="match status" value="1"/>
</dbReference>
<dbReference type="AlphaFoldDB" id="A0A814VIR5"/>
<sequence length="767" mass="90462">MANTDDTIAKLIQQLKLGAVLVKHKRNGKTYRRQFFLHEREGYITYEKSDKLRGKPRTYHVHDIDEIRIGFETQVFDQLIKDRKVKSDDKDRGFSIIYNNHRKGVHFIAPDMETRDLWIKGLQHLMNKRRQQRQYHLIGEDNWILEFFHIADKNKSNTLSKKECRNLLAKSLNIEMPDNIFEQMFYKIHKTKSGYLNPEEFLQFFKILTRRKDLYELMQKFAKYAYQQTMENIYMDRNELLYFLRLMKNSNMQHINSLIQAQKLIDEYELNIEFRERGFLSLDGFRNMLLSKNFDITESSYSGQIYQNMTRPLCDYYINTSHNTYLFYSQVYGESNPEAYNRVLLMGCRAIELDCYDGNDGKPIVKHAFTFVKSCSLESIIRRIQPNLFKASPYPVILNIENHCSSAQQKQMAQILKTYLGDHLVTKHLSDKDPSVLPSPEDLKYKVLIRGKSTSTSTISNLMFQEELNEYSSQNSLRKDVEPELSELFVYFMNVPYEENDYTKVNYTPFHSSSLAEKTFLKYAQRDPLDLILQTTWRILRVYPDGLRQDSSNLDPINPWNFGVQMVALNYQTDDDMMALYYGKFRDNGCCGYILKPDYLIKAHKTKFNPWNSSINFDHPQILTITIISGQFLPRSTIKSKDIPDPYVRISTHGLPCDQQTQKTQVVDNNGFDPIWNETFEFRIRFPQMCLMYFSVLDYDTVSDDDRIAYFSAPVTMIQEGYRHIYLRANNNDETHSTLFVHVDIRNDGDANNNNNVNVQNITHIRF</sequence>
<keyword evidence="7" id="KW-0378">Hydrolase</keyword>
<organism evidence="12 14">
    <name type="scientific">Rotaria sordida</name>
    <dbReference type="NCBI Taxonomy" id="392033"/>
    <lineage>
        <taxon>Eukaryota</taxon>
        <taxon>Metazoa</taxon>
        <taxon>Spiralia</taxon>
        <taxon>Gnathifera</taxon>
        <taxon>Rotifera</taxon>
        <taxon>Eurotatoria</taxon>
        <taxon>Bdelloidea</taxon>
        <taxon>Philodinida</taxon>
        <taxon>Philodinidae</taxon>
        <taxon>Rotaria</taxon>
    </lineage>
</organism>
<dbReference type="Proteomes" id="UP000663870">
    <property type="component" value="Unassembled WGS sequence"/>
</dbReference>
<gene>
    <name evidence="13" type="ORF">JXQ802_LOCUS37690</name>
    <name evidence="12" type="ORF">PYM288_LOCUS24187</name>
</gene>
<dbReference type="Gene3D" id="2.30.29.30">
    <property type="entry name" value="Pleckstrin-homology domain (PH domain)/Phosphotyrosine-binding domain (PTB)"/>
    <property type="match status" value="1"/>
</dbReference>
<dbReference type="SUPFAM" id="SSF50729">
    <property type="entry name" value="PH domain-like"/>
    <property type="match status" value="1"/>
</dbReference>
<dbReference type="Pfam" id="PF00168">
    <property type="entry name" value="C2"/>
    <property type="match status" value="1"/>
</dbReference>
<dbReference type="InterPro" id="IPR011992">
    <property type="entry name" value="EF-hand-dom_pair"/>
</dbReference>
<dbReference type="Pfam" id="PF00388">
    <property type="entry name" value="PI-PLC-X"/>
    <property type="match status" value="1"/>
</dbReference>
<dbReference type="EC" id="3.1.4.11" evidence="2 7"/>
<dbReference type="SMART" id="SM00239">
    <property type="entry name" value="C2"/>
    <property type="match status" value="1"/>
</dbReference>
<evidence type="ECO:0000256" key="5">
    <source>
        <dbReference type="ARBA" id="ARBA00023224"/>
    </source>
</evidence>
<evidence type="ECO:0000256" key="1">
    <source>
        <dbReference type="ARBA" id="ARBA00001913"/>
    </source>
</evidence>
<dbReference type="PROSITE" id="PS50003">
    <property type="entry name" value="PH_DOMAIN"/>
    <property type="match status" value="1"/>
</dbReference>
<dbReference type="InterPro" id="IPR015359">
    <property type="entry name" value="PLC_EF-hand-like"/>
</dbReference>
<evidence type="ECO:0000256" key="7">
    <source>
        <dbReference type="RuleBase" id="RU361133"/>
    </source>
</evidence>
<dbReference type="PANTHER" id="PTHR10336">
    <property type="entry name" value="PHOSPHOINOSITIDE-SPECIFIC PHOSPHOLIPASE C FAMILY PROTEIN"/>
    <property type="match status" value="1"/>
</dbReference>
<dbReference type="SMART" id="SM00054">
    <property type="entry name" value="EFh"/>
    <property type="match status" value="2"/>
</dbReference>
<comment type="catalytic activity">
    <reaction evidence="6">
        <text>a 1,2-diacyl-sn-glycero-3-phospho-(1D-myo-inositol-4,5-bisphosphate) + H2O = 1D-myo-inositol 1,4,5-trisphosphate + a 1,2-diacyl-sn-glycerol + H(+)</text>
        <dbReference type="Rhea" id="RHEA:33179"/>
        <dbReference type="ChEBI" id="CHEBI:15377"/>
        <dbReference type="ChEBI" id="CHEBI:15378"/>
        <dbReference type="ChEBI" id="CHEBI:17815"/>
        <dbReference type="ChEBI" id="CHEBI:58456"/>
        <dbReference type="ChEBI" id="CHEBI:203600"/>
        <dbReference type="EC" id="3.1.4.11"/>
    </reaction>
    <physiologicalReaction direction="left-to-right" evidence="6">
        <dbReference type="Rhea" id="RHEA:33180"/>
    </physiologicalReaction>
</comment>
<evidence type="ECO:0000256" key="6">
    <source>
        <dbReference type="ARBA" id="ARBA00023674"/>
    </source>
</evidence>
<dbReference type="PROSITE" id="PS50007">
    <property type="entry name" value="PIPLC_X_DOMAIN"/>
    <property type="match status" value="1"/>
</dbReference>
<keyword evidence="5" id="KW-0807">Transducer</keyword>
<evidence type="ECO:0000259" key="11">
    <source>
        <dbReference type="PROSITE" id="PS50222"/>
    </source>
</evidence>
<evidence type="ECO:0000259" key="9">
    <source>
        <dbReference type="PROSITE" id="PS50004"/>
    </source>
</evidence>
<dbReference type="SMART" id="SM00149">
    <property type="entry name" value="PLCYc"/>
    <property type="match status" value="1"/>
</dbReference>
<dbReference type="Pfam" id="PF16457">
    <property type="entry name" value="PH_12"/>
    <property type="match status" value="1"/>
</dbReference>
<feature type="domain" description="PH" evidence="8">
    <location>
        <begin position="13"/>
        <end position="127"/>
    </location>
</feature>
<comment type="cofactor">
    <cofactor evidence="1">
        <name>Ca(2+)</name>
        <dbReference type="ChEBI" id="CHEBI:29108"/>
    </cofactor>
</comment>
<evidence type="ECO:0000256" key="4">
    <source>
        <dbReference type="ARBA" id="ARBA00023098"/>
    </source>
</evidence>
<keyword evidence="4 7" id="KW-0443">Lipid metabolism</keyword>
<feature type="domain" description="EF-hand" evidence="11">
    <location>
        <begin position="176"/>
        <end position="211"/>
    </location>
</feature>
<dbReference type="PROSITE" id="PS50222">
    <property type="entry name" value="EF_HAND_2"/>
    <property type="match status" value="2"/>
</dbReference>
<dbReference type="Gene3D" id="1.10.238.10">
    <property type="entry name" value="EF-hand"/>
    <property type="match status" value="2"/>
</dbReference>
<dbReference type="CDD" id="cd08558">
    <property type="entry name" value="PI-PLCc_eukaryota"/>
    <property type="match status" value="1"/>
</dbReference>
<evidence type="ECO:0000313" key="14">
    <source>
        <dbReference type="Proteomes" id="UP000663854"/>
    </source>
</evidence>
<protein>
    <recommendedName>
        <fullName evidence="2 7">Phosphoinositide phospholipase C</fullName>
        <ecNumber evidence="2 7">3.1.4.11</ecNumber>
    </recommendedName>
</protein>
<dbReference type="Proteomes" id="UP000663854">
    <property type="component" value="Unassembled WGS sequence"/>
</dbReference>
<dbReference type="Pfam" id="PF09279">
    <property type="entry name" value="EF-hand_like"/>
    <property type="match status" value="1"/>
</dbReference>
<evidence type="ECO:0000313" key="12">
    <source>
        <dbReference type="EMBL" id="CAF1188084.1"/>
    </source>
</evidence>
<keyword evidence="3 7" id="KW-0442">Lipid degradation</keyword>
<keyword evidence="15" id="KW-1185">Reference proteome</keyword>
<dbReference type="Gene3D" id="2.60.40.150">
    <property type="entry name" value="C2 domain"/>
    <property type="match status" value="1"/>
</dbReference>
<dbReference type="InterPro" id="IPR000008">
    <property type="entry name" value="C2_dom"/>
</dbReference>
<dbReference type="InterPro" id="IPR011993">
    <property type="entry name" value="PH-like_dom_sf"/>
</dbReference>
<accession>A0A814VIR5</accession>
<dbReference type="PROSITE" id="PS50004">
    <property type="entry name" value="C2"/>
    <property type="match status" value="1"/>
</dbReference>
<feature type="domain" description="PI-PLC Y-box" evidence="10">
    <location>
        <begin position="485"/>
        <end position="600"/>
    </location>
</feature>
<dbReference type="InterPro" id="IPR035892">
    <property type="entry name" value="C2_domain_sf"/>
</dbReference>
<evidence type="ECO:0000259" key="10">
    <source>
        <dbReference type="PROSITE" id="PS50008"/>
    </source>
</evidence>
<dbReference type="SMART" id="SM00148">
    <property type="entry name" value="PLCXc"/>
    <property type="match status" value="1"/>
</dbReference>
<evidence type="ECO:0000259" key="8">
    <source>
        <dbReference type="PROSITE" id="PS50003"/>
    </source>
</evidence>
<dbReference type="SUPFAM" id="SSF47473">
    <property type="entry name" value="EF-hand"/>
    <property type="match status" value="1"/>
</dbReference>
<dbReference type="SMART" id="SM00233">
    <property type="entry name" value="PH"/>
    <property type="match status" value="1"/>
</dbReference>